<protein>
    <submittedName>
        <fullName evidence="1">(northern house mosquito) hypothetical protein</fullName>
    </submittedName>
</protein>
<evidence type="ECO:0000313" key="1">
    <source>
        <dbReference type="EMBL" id="CAG6473241.1"/>
    </source>
</evidence>
<dbReference type="EMBL" id="HBUE01072521">
    <property type="protein sequence ID" value="CAG6473241.1"/>
    <property type="molecule type" value="Transcribed_RNA"/>
</dbReference>
<proteinExistence type="predicted"/>
<dbReference type="AlphaFoldDB" id="A0A8D8BKE0"/>
<organism evidence="1">
    <name type="scientific">Culex pipiens</name>
    <name type="common">House mosquito</name>
    <dbReference type="NCBI Taxonomy" id="7175"/>
    <lineage>
        <taxon>Eukaryota</taxon>
        <taxon>Metazoa</taxon>
        <taxon>Ecdysozoa</taxon>
        <taxon>Arthropoda</taxon>
        <taxon>Hexapoda</taxon>
        <taxon>Insecta</taxon>
        <taxon>Pterygota</taxon>
        <taxon>Neoptera</taxon>
        <taxon>Endopterygota</taxon>
        <taxon>Diptera</taxon>
        <taxon>Nematocera</taxon>
        <taxon>Culicoidea</taxon>
        <taxon>Culicidae</taxon>
        <taxon>Culicinae</taxon>
        <taxon>Culicini</taxon>
        <taxon>Culex</taxon>
        <taxon>Culex</taxon>
    </lineage>
</organism>
<dbReference type="EMBL" id="HBUE01072522">
    <property type="protein sequence ID" value="CAG6473242.1"/>
    <property type="molecule type" value="Transcribed_RNA"/>
</dbReference>
<reference evidence="1" key="1">
    <citation type="submission" date="2021-05" db="EMBL/GenBank/DDBJ databases">
        <authorList>
            <person name="Alioto T."/>
            <person name="Alioto T."/>
            <person name="Gomez Garrido J."/>
        </authorList>
    </citation>
    <scope>NUCLEOTIDE SEQUENCE</scope>
</reference>
<sequence>METFYRTNCMVHVRLTFGEGVSIPTKLFTNHRAPAAEYLTSKIHNVERFSPDAIAIIFYFGMSSHVHTWSSCRLNYIKISEINNANKYAWQSIATVPKMKDFGKL</sequence>
<name>A0A8D8BKE0_CULPI</name>
<accession>A0A8D8BKE0</accession>